<accession>A0ABX7VMQ3</accession>
<name>A0ABX7VMQ3_XENBU</name>
<evidence type="ECO:0000313" key="3">
    <source>
        <dbReference type="Proteomes" id="UP000665047"/>
    </source>
</evidence>
<keyword evidence="3" id="KW-1185">Reference proteome</keyword>
<evidence type="ECO:0000313" key="2">
    <source>
        <dbReference type="EMBL" id="QTL40897.1"/>
    </source>
</evidence>
<reference evidence="2 3" key="1">
    <citation type="submission" date="2021-03" db="EMBL/GenBank/DDBJ databases">
        <title>Complete Genome Sequence Data of Xenorhabdus budapestensis strain C72, a Candidate Biological Control Agent, from China.</title>
        <authorList>
            <person name="LI B."/>
            <person name="WANG S."/>
            <person name="QIU D."/>
        </authorList>
    </citation>
    <scope>NUCLEOTIDE SEQUENCE [LARGE SCALE GENOMIC DNA]</scope>
    <source>
        <strain evidence="2 3">C-7-2</strain>
    </source>
</reference>
<gene>
    <name evidence="2" type="ORF">HGO23_06015</name>
</gene>
<dbReference type="EMBL" id="CP072455">
    <property type="protein sequence ID" value="QTL40897.1"/>
    <property type="molecule type" value="Genomic_DNA"/>
</dbReference>
<feature type="domain" description="Baseplate protein J-like barrel" evidence="1">
    <location>
        <begin position="106"/>
        <end position="184"/>
    </location>
</feature>
<organism evidence="2 3">
    <name type="scientific">Xenorhabdus budapestensis</name>
    <dbReference type="NCBI Taxonomy" id="290110"/>
    <lineage>
        <taxon>Bacteria</taxon>
        <taxon>Pseudomonadati</taxon>
        <taxon>Pseudomonadota</taxon>
        <taxon>Gammaproteobacteria</taxon>
        <taxon>Enterobacterales</taxon>
        <taxon>Morganellaceae</taxon>
        <taxon>Xenorhabdus</taxon>
    </lineage>
</organism>
<sequence length="395" mass="42144">MLNFDTLGLAARITASGVVAPDYPTILARLTDYFRQIYGEDAYLEPDSKDGQQIVIYAMGIHDANNTFIAIYNSFSPATATGAALSNNVAINGMSRHSSTQSTCDVELVGQVGTVIKNGMVRDVQGYSWRLPDMVTVGTHGTVTVTATCQTQGSITAAIGDIAEIGTPTRGWQSVINHSVATPGRTIETDTALRIRQRKSVALPSRTVLDGMLGAIGLIPGVSRLRGFENDTGQTNEYGIPGHSIAIIVDGGDATTIAKTMALKKTPGGGTFGDTVIKVADRHQIPHPIRFSRPVDVAIFIEIHLTPFDGYTTLVGDRIKTAVADHVNAIHIGDSVYLTKLFTPANLPGDEEGKTYDITDIKIGRTAESAVTGNLKTRFNEAVTCQPESIKLVVT</sequence>
<protein>
    <submittedName>
        <fullName evidence="2">Baseplate J/gp47 family protein</fullName>
    </submittedName>
</protein>
<dbReference type="RefSeq" id="WP_209028284.1">
    <property type="nucleotide sequence ID" value="NZ_CP072455.1"/>
</dbReference>
<proteinExistence type="predicted"/>
<dbReference type="InterPro" id="IPR006949">
    <property type="entry name" value="Barrel_Baseplate_J-like"/>
</dbReference>
<dbReference type="Proteomes" id="UP000665047">
    <property type="component" value="Chromosome"/>
</dbReference>
<evidence type="ECO:0000259" key="1">
    <source>
        <dbReference type="Pfam" id="PF04865"/>
    </source>
</evidence>
<dbReference type="Pfam" id="PF04865">
    <property type="entry name" value="Baseplate_J"/>
    <property type="match status" value="1"/>
</dbReference>